<dbReference type="Proteomes" id="UP001567538">
    <property type="component" value="Unassembled WGS sequence"/>
</dbReference>
<evidence type="ECO:0000256" key="2">
    <source>
        <dbReference type="SAM" id="Phobius"/>
    </source>
</evidence>
<gene>
    <name evidence="3" type="ORF">AAHA92_05067</name>
</gene>
<feature type="transmembrane region" description="Helical" evidence="2">
    <location>
        <begin position="198"/>
        <end position="220"/>
    </location>
</feature>
<evidence type="ECO:0008006" key="5">
    <source>
        <dbReference type="Google" id="ProtNLM"/>
    </source>
</evidence>
<keyword evidence="2" id="KW-0812">Transmembrane</keyword>
<protein>
    <recommendedName>
        <fullName evidence="5">Ubiquitin-specific protease family C19-related protein</fullName>
    </recommendedName>
</protein>
<feature type="compositionally biased region" description="Polar residues" evidence="1">
    <location>
        <begin position="1"/>
        <end position="14"/>
    </location>
</feature>
<evidence type="ECO:0000313" key="4">
    <source>
        <dbReference type="Proteomes" id="UP001567538"/>
    </source>
</evidence>
<reference evidence="3 4" key="1">
    <citation type="submission" date="2024-06" db="EMBL/GenBank/DDBJ databases">
        <title>A chromosome level genome sequence of Diviner's sage (Salvia divinorum).</title>
        <authorList>
            <person name="Ford S.A."/>
            <person name="Ro D.-K."/>
            <person name="Ness R.W."/>
            <person name="Phillips M.A."/>
        </authorList>
    </citation>
    <scope>NUCLEOTIDE SEQUENCE [LARGE SCALE GENOMIC DNA]</scope>
    <source>
        <strain evidence="3">SAF-2024a</strain>
        <tissue evidence="3">Leaf</tissue>
    </source>
</reference>
<dbReference type="InterPro" id="IPR040339">
    <property type="entry name" value="At1g16860-like"/>
</dbReference>
<dbReference type="PANTHER" id="PTHR33709">
    <property type="entry name" value="OSJNBA0035M09.9 PROTEIN"/>
    <property type="match status" value="1"/>
</dbReference>
<feature type="region of interest" description="Disordered" evidence="1">
    <location>
        <begin position="114"/>
        <end position="133"/>
    </location>
</feature>
<evidence type="ECO:0000256" key="1">
    <source>
        <dbReference type="SAM" id="MobiDB-lite"/>
    </source>
</evidence>
<organism evidence="3 4">
    <name type="scientific">Salvia divinorum</name>
    <name type="common">Maria pastora</name>
    <name type="synonym">Diviner's sage</name>
    <dbReference type="NCBI Taxonomy" id="28513"/>
    <lineage>
        <taxon>Eukaryota</taxon>
        <taxon>Viridiplantae</taxon>
        <taxon>Streptophyta</taxon>
        <taxon>Embryophyta</taxon>
        <taxon>Tracheophyta</taxon>
        <taxon>Spermatophyta</taxon>
        <taxon>Magnoliopsida</taxon>
        <taxon>eudicotyledons</taxon>
        <taxon>Gunneridae</taxon>
        <taxon>Pentapetalae</taxon>
        <taxon>asterids</taxon>
        <taxon>lamiids</taxon>
        <taxon>Lamiales</taxon>
        <taxon>Lamiaceae</taxon>
        <taxon>Nepetoideae</taxon>
        <taxon>Mentheae</taxon>
        <taxon>Salviinae</taxon>
        <taxon>Salvia</taxon>
        <taxon>Salvia subgen. Calosphace</taxon>
    </lineage>
</organism>
<keyword evidence="2" id="KW-1133">Transmembrane helix</keyword>
<name>A0ABD1I182_SALDI</name>
<feature type="transmembrane region" description="Helical" evidence="2">
    <location>
        <begin position="171"/>
        <end position="192"/>
    </location>
</feature>
<accession>A0ABD1I182</accession>
<keyword evidence="2" id="KW-0472">Membrane</keyword>
<feature type="compositionally biased region" description="Low complexity" evidence="1">
    <location>
        <begin position="72"/>
        <end position="81"/>
    </location>
</feature>
<evidence type="ECO:0000313" key="3">
    <source>
        <dbReference type="EMBL" id="KAL1562492.1"/>
    </source>
</evidence>
<sequence length="434" mass="46573">MGTRTGSHQLSSGLMVSGRPERQSTERPPRMSSRTVIYTGGDVKTSGELGRMYGVDISGGENSPKIPPRPPGAAAAPRSGSIHALKFPNSGPVSKLSSSSSSFSGPVASIQPTGLITSDQQATPGSNRRSGPLDAAAAAASTPSSFKKANYSSAVTSLGGQVKLGFRTSLVAMWVSLAVAVIGLTVVALLIAAVKKMIILAVVVTALVPAVGIVVWNFTYQKKGVLGFLRKFPDSELRNAVNGQFVKVTGVVTCGSLPLDTSYQRVPRCVYVSSELHEYRGYGREKANAKHRLFSWGCRNSETYVADFYISDIKSGERALVKTGYGAKVSPFVKQTVVVNAKEDKEGVSPNFLQWLSSRGLSSDNRLMQLKEGYIREGYTVSVLGVVRRQNNMFMIVPPVEPISTGFGWRCCLFPTYIDGLILINDEHDEVVPV</sequence>
<comment type="caution">
    <text evidence="3">The sequence shown here is derived from an EMBL/GenBank/DDBJ whole genome shotgun (WGS) entry which is preliminary data.</text>
</comment>
<feature type="region of interest" description="Disordered" evidence="1">
    <location>
        <begin position="1"/>
        <end position="98"/>
    </location>
</feature>
<proteinExistence type="predicted"/>
<dbReference type="EMBL" id="JBEAFC010000003">
    <property type="protein sequence ID" value="KAL1562492.1"/>
    <property type="molecule type" value="Genomic_DNA"/>
</dbReference>
<dbReference type="PANTHER" id="PTHR33709:SF17">
    <property type="entry name" value="UBIQUITIN-SPECIFIC PROTEASE FAMILY C19-RELATED PROTEIN"/>
    <property type="match status" value="1"/>
</dbReference>
<keyword evidence="4" id="KW-1185">Reference proteome</keyword>
<dbReference type="AlphaFoldDB" id="A0ABD1I182"/>
<feature type="compositionally biased region" description="Basic and acidic residues" evidence="1">
    <location>
        <begin position="19"/>
        <end position="29"/>
    </location>
</feature>
<feature type="compositionally biased region" description="Polar residues" evidence="1">
    <location>
        <begin position="114"/>
        <end position="129"/>
    </location>
</feature>